<dbReference type="InterPro" id="IPR036388">
    <property type="entry name" value="WH-like_DNA-bd_sf"/>
</dbReference>
<dbReference type="PANTHER" id="PTHR30346">
    <property type="entry name" value="TRANSCRIPTIONAL DUAL REGULATOR HCAR-RELATED"/>
    <property type="match status" value="1"/>
</dbReference>
<comment type="similarity">
    <text evidence="1">Belongs to the LysR transcriptional regulatory family.</text>
</comment>
<dbReference type="Gene3D" id="1.10.10.10">
    <property type="entry name" value="Winged helix-like DNA-binding domain superfamily/Winged helix DNA-binding domain"/>
    <property type="match status" value="1"/>
</dbReference>
<accession>A0A3S9AQ94</accession>
<dbReference type="EMBL" id="CP022299">
    <property type="protein sequence ID" value="AZN65782.1"/>
    <property type="molecule type" value="Genomic_DNA"/>
</dbReference>
<dbReference type="PROSITE" id="PS50931">
    <property type="entry name" value="HTH_LYSR"/>
    <property type="match status" value="1"/>
</dbReference>
<evidence type="ECO:0000259" key="5">
    <source>
        <dbReference type="PROSITE" id="PS50931"/>
    </source>
</evidence>
<dbReference type="Pfam" id="PF00126">
    <property type="entry name" value="HTH_1"/>
    <property type="match status" value="1"/>
</dbReference>
<dbReference type="AlphaFoldDB" id="A0A3S9AQ94"/>
<dbReference type="FunFam" id="1.10.10.10:FF:000001">
    <property type="entry name" value="LysR family transcriptional regulator"/>
    <property type="match status" value="1"/>
</dbReference>
<dbReference type="GO" id="GO:0003700">
    <property type="term" value="F:DNA-binding transcription factor activity"/>
    <property type="evidence" value="ECO:0007669"/>
    <property type="project" value="InterPro"/>
</dbReference>
<dbReference type="Proteomes" id="UP000276980">
    <property type="component" value="Plasmid pIC001A"/>
</dbReference>
<dbReference type="Pfam" id="PF03466">
    <property type="entry name" value="LysR_substrate"/>
    <property type="match status" value="1"/>
</dbReference>
<sequence length="302" mass="34560">MDIRQMKYFIAVADEMSFTKAAEKLFIAQPPLSRAIQNLEEELEVSLLVRNTRSIELTEAGKYFYENSKKIVQSEMHLKKMTQQIGGANNTLRIGFIGSAIYSELAECIKYYRLKYPDIAIHVEAMNTLQQIEKLKSGKIDIGIGRLKSIDHEIERIILKEEKLYVALYKEHPLLQLKVNQSLSLEDIVDEPMILFPDTPQPNFLSNILEIFEVKMISPSNLFEPVRDIHSALGLVLAGFGITIVNEGVVNLYSKDLVFIPLSEAFAFSSIILRYRKKENYTLVENFINLSKKIFGYELKAT</sequence>
<evidence type="ECO:0000256" key="4">
    <source>
        <dbReference type="ARBA" id="ARBA00023163"/>
    </source>
</evidence>
<protein>
    <submittedName>
        <fullName evidence="6">LysR family transcriptional regulator</fullName>
    </submittedName>
</protein>
<keyword evidence="2" id="KW-0805">Transcription regulation</keyword>
<geneLocation type="plasmid" evidence="7">
    <name>pic001a</name>
</geneLocation>
<reference evidence="6 7" key="1">
    <citation type="submission" date="2017-06" db="EMBL/GenBank/DDBJ databases">
        <title>Complete Genome Sequence of the Carbazole-Degrading Bacterium Acinetobacter johnsonii IC001.</title>
        <authorList>
            <person name="Vejarano F."/>
            <person name="Suzuki-Minakuchi C."/>
            <person name="Ohtsubo Y."/>
            <person name="Tsuda M."/>
            <person name="Okada K."/>
            <person name="Nojiri H."/>
        </authorList>
    </citation>
    <scope>NUCLEOTIDE SEQUENCE [LARGE SCALE GENOMIC DNA]</scope>
    <source>
        <strain evidence="6 7">IC001</strain>
        <plasmid evidence="7">pic001a</plasmid>
    </source>
</reference>
<keyword evidence="4" id="KW-0804">Transcription</keyword>
<name>A0A3S9AQ94_ACIJO</name>
<dbReference type="Gene3D" id="3.40.190.10">
    <property type="entry name" value="Periplasmic binding protein-like II"/>
    <property type="match status" value="2"/>
</dbReference>
<dbReference type="PRINTS" id="PR00039">
    <property type="entry name" value="HTHLYSR"/>
</dbReference>
<evidence type="ECO:0000256" key="2">
    <source>
        <dbReference type="ARBA" id="ARBA00023015"/>
    </source>
</evidence>
<dbReference type="InterPro" id="IPR000847">
    <property type="entry name" value="LysR_HTH_N"/>
</dbReference>
<organism evidence="6 7">
    <name type="scientific">Acinetobacter johnsonii</name>
    <dbReference type="NCBI Taxonomy" id="40214"/>
    <lineage>
        <taxon>Bacteria</taxon>
        <taxon>Pseudomonadati</taxon>
        <taxon>Pseudomonadota</taxon>
        <taxon>Gammaproteobacteria</taxon>
        <taxon>Moraxellales</taxon>
        <taxon>Moraxellaceae</taxon>
        <taxon>Acinetobacter</taxon>
    </lineage>
</organism>
<dbReference type="SUPFAM" id="SSF53850">
    <property type="entry name" value="Periplasmic binding protein-like II"/>
    <property type="match status" value="1"/>
</dbReference>
<dbReference type="SUPFAM" id="SSF46785">
    <property type="entry name" value="Winged helix' DNA-binding domain"/>
    <property type="match status" value="1"/>
</dbReference>
<dbReference type="RefSeq" id="WP_126039415.1">
    <property type="nucleotide sequence ID" value="NZ_CP022299.1"/>
</dbReference>
<dbReference type="GO" id="GO:0032993">
    <property type="term" value="C:protein-DNA complex"/>
    <property type="evidence" value="ECO:0007669"/>
    <property type="project" value="TreeGrafter"/>
</dbReference>
<keyword evidence="6" id="KW-0614">Plasmid</keyword>
<dbReference type="InterPro" id="IPR036390">
    <property type="entry name" value="WH_DNA-bd_sf"/>
</dbReference>
<evidence type="ECO:0000313" key="6">
    <source>
        <dbReference type="EMBL" id="AZN65782.1"/>
    </source>
</evidence>
<dbReference type="PANTHER" id="PTHR30346:SF17">
    <property type="entry name" value="LYSR FAMILY TRANSCRIPTIONAL REGULATOR"/>
    <property type="match status" value="1"/>
</dbReference>
<keyword evidence="3" id="KW-0238">DNA-binding</keyword>
<evidence type="ECO:0000256" key="1">
    <source>
        <dbReference type="ARBA" id="ARBA00009437"/>
    </source>
</evidence>
<dbReference type="GO" id="GO:0003677">
    <property type="term" value="F:DNA binding"/>
    <property type="evidence" value="ECO:0007669"/>
    <property type="project" value="UniProtKB-KW"/>
</dbReference>
<evidence type="ECO:0000256" key="3">
    <source>
        <dbReference type="ARBA" id="ARBA00023125"/>
    </source>
</evidence>
<dbReference type="InterPro" id="IPR005119">
    <property type="entry name" value="LysR_subst-bd"/>
</dbReference>
<gene>
    <name evidence="6" type="ORF">CFH90_17835</name>
</gene>
<evidence type="ECO:0000313" key="7">
    <source>
        <dbReference type="Proteomes" id="UP000276980"/>
    </source>
</evidence>
<feature type="domain" description="HTH lysR-type" evidence="5">
    <location>
        <begin position="1"/>
        <end position="58"/>
    </location>
</feature>
<proteinExistence type="inferred from homology"/>